<evidence type="ECO:0000256" key="2">
    <source>
        <dbReference type="SAM" id="MobiDB-lite"/>
    </source>
</evidence>
<accession>A0A6A6AV95</accession>
<feature type="coiled-coil region" evidence="1">
    <location>
        <begin position="86"/>
        <end position="163"/>
    </location>
</feature>
<keyword evidence="4" id="KW-1185">Reference proteome</keyword>
<name>A0A6A6AV95_9PEZI</name>
<dbReference type="RefSeq" id="XP_033390847.1">
    <property type="nucleotide sequence ID" value="XM_033542769.1"/>
</dbReference>
<evidence type="ECO:0000256" key="1">
    <source>
        <dbReference type="SAM" id="Coils"/>
    </source>
</evidence>
<protein>
    <submittedName>
        <fullName evidence="3">Uncharacterized protein</fullName>
    </submittedName>
</protein>
<dbReference type="EMBL" id="ML995670">
    <property type="protein sequence ID" value="KAF2135128.1"/>
    <property type="molecule type" value="Genomic_DNA"/>
</dbReference>
<keyword evidence="1" id="KW-0175">Coiled coil</keyword>
<dbReference type="GeneID" id="54300266"/>
<dbReference type="Proteomes" id="UP000799438">
    <property type="component" value="Unassembled WGS sequence"/>
</dbReference>
<evidence type="ECO:0000313" key="4">
    <source>
        <dbReference type="Proteomes" id="UP000799438"/>
    </source>
</evidence>
<sequence>MANTDVHMSDYSTMDGLIETLTKGSPTQKKEALITQLQALEEAYPEGEGQDVAPSAENQPTVLDYQKAYKEKDELAQAKNRLQLGNDILEADNIQYESEKFKLEEQRDELLEENQELKEERDHLAKELAEEKKAFTRQEKRKLVEEKAQLGKEKDDLKAAKDRVEGLFAEHRQMAGNLPRPEMSDFLPPAP</sequence>
<reference evidence="3" key="1">
    <citation type="journal article" date="2020" name="Stud. Mycol.">
        <title>101 Dothideomycetes genomes: a test case for predicting lifestyles and emergence of pathogens.</title>
        <authorList>
            <person name="Haridas S."/>
            <person name="Albert R."/>
            <person name="Binder M."/>
            <person name="Bloem J."/>
            <person name="Labutti K."/>
            <person name="Salamov A."/>
            <person name="Andreopoulos B."/>
            <person name="Baker S."/>
            <person name="Barry K."/>
            <person name="Bills G."/>
            <person name="Bluhm B."/>
            <person name="Cannon C."/>
            <person name="Castanera R."/>
            <person name="Culley D."/>
            <person name="Daum C."/>
            <person name="Ezra D."/>
            <person name="Gonzalez J."/>
            <person name="Henrissat B."/>
            <person name="Kuo A."/>
            <person name="Liang C."/>
            <person name="Lipzen A."/>
            <person name="Lutzoni F."/>
            <person name="Magnuson J."/>
            <person name="Mondo S."/>
            <person name="Nolan M."/>
            <person name="Ohm R."/>
            <person name="Pangilinan J."/>
            <person name="Park H.-J."/>
            <person name="Ramirez L."/>
            <person name="Alfaro M."/>
            <person name="Sun H."/>
            <person name="Tritt A."/>
            <person name="Yoshinaga Y."/>
            <person name="Zwiers L.-H."/>
            <person name="Turgeon B."/>
            <person name="Goodwin S."/>
            <person name="Spatafora J."/>
            <person name="Crous P."/>
            <person name="Grigoriev I."/>
        </authorList>
    </citation>
    <scope>NUCLEOTIDE SEQUENCE</scope>
    <source>
        <strain evidence="3">CBS 121167</strain>
    </source>
</reference>
<organism evidence="3 4">
    <name type="scientific">Aplosporella prunicola CBS 121167</name>
    <dbReference type="NCBI Taxonomy" id="1176127"/>
    <lineage>
        <taxon>Eukaryota</taxon>
        <taxon>Fungi</taxon>
        <taxon>Dikarya</taxon>
        <taxon>Ascomycota</taxon>
        <taxon>Pezizomycotina</taxon>
        <taxon>Dothideomycetes</taxon>
        <taxon>Dothideomycetes incertae sedis</taxon>
        <taxon>Botryosphaeriales</taxon>
        <taxon>Aplosporellaceae</taxon>
        <taxon>Aplosporella</taxon>
    </lineage>
</organism>
<feature type="region of interest" description="Disordered" evidence="2">
    <location>
        <begin position="170"/>
        <end position="191"/>
    </location>
</feature>
<proteinExistence type="predicted"/>
<evidence type="ECO:0000313" key="3">
    <source>
        <dbReference type="EMBL" id="KAF2135128.1"/>
    </source>
</evidence>
<gene>
    <name evidence="3" type="ORF">K452DRAFT_303772</name>
</gene>
<dbReference type="AlphaFoldDB" id="A0A6A6AV95"/>